<name>A0A803PMG3_CANSA</name>
<dbReference type="Proteomes" id="UP000596661">
    <property type="component" value="Chromosome 5"/>
</dbReference>
<sequence length="83" mass="8925">MTPFLLSLVRADDPTSRWLTGGVGKFSSGNLDCNCAISCSFLEKSSWFVSLFCVSGHQRVVLHGVDPLGVGGCPPLMFPRPPQ</sequence>
<proteinExistence type="predicted"/>
<organism evidence="1 2">
    <name type="scientific">Cannabis sativa</name>
    <name type="common">Hemp</name>
    <name type="synonym">Marijuana</name>
    <dbReference type="NCBI Taxonomy" id="3483"/>
    <lineage>
        <taxon>Eukaryota</taxon>
        <taxon>Viridiplantae</taxon>
        <taxon>Streptophyta</taxon>
        <taxon>Embryophyta</taxon>
        <taxon>Tracheophyta</taxon>
        <taxon>Spermatophyta</taxon>
        <taxon>Magnoliopsida</taxon>
        <taxon>eudicotyledons</taxon>
        <taxon>Gunneridae</taxon>
        <taxon>Pentapetalae</taxon>
        <taxon>rosids</taxon>
        <taxon>fabids</taxon>
        <taxon>Rosales</taxon>
        <taxon>Cannabaceae</taxon>
        <taxon>Cannabis</taxon>
    </lineage>
</organism>
<dbReference type="EnsemblPlants" id="evm.model.05.1712">
    <property type="protein sequence ID" value="cds.evm.model.05.1712"/>
    <property type="gene ID" value="evm.TU.05.1712"/>
</dbReference>
<evidence type="ECO:0000313" key="1">
    <source>
        <dbReference type="EnsemblPlants" id="cds.evm.model.05.1712"/>
    </source>
</evidence>
<keyword evidence="2" id="KW-1185">Reference proteome</keyword>
<evidence type="ECO:0000313" key="2">
    <source>
        <dbReference type="Proteomes" id="UP000596661"/>
    </source>
</evidence>
<accession>A0A803PMG3</accession>
<dbReference type="EMBL" id="UZAU01000544">
    <property type="status" value="NOT_ANNOTATED_CDS"/>
    <property type="molecule type" value="Genomic_DNA"/>
</dbReference>
<reference evidence="1" key="1">
    <citation type="submission" date="2018-11" db="EMBL/GenBank/DDBJ databases">
        <authorList>
            <person name="Grassa J C."/>
        </authorList>
    </citation>
    <scope>NUCLEOTIDE SEQUENCE [LARGE SCALE GENOMIC DNA]</scope>
</reference>
<dbReference type="Gramene" id="evm.model.05.1712">
    <property type="protein sequence ID" value="cds.evm.model.05.1712"/>
    <property type="gene ID" value="evm.TU.05.1712"/>
</dbReference>
<protein>
    <submittedName>
        <fullName evidence="1">Uncharacterized protein</fullName>
    </submittedName>
</protein>
<dbReference type="AlphaFoldDB" id="A0A803PMG3"/>
<reference evidence="1" key="2">
    <citation type="submission" date="2021-03" db="UniProtKB">
        <authorList>
            <consortium name="EnsemblPlants"/>
        </authorList>
    </citation>
    <scope>IDENTIFICATION</scope>
</reference>